<dbReference type="AlphaFoldDB" id="A0A178FG12"/>
<accession>A0A178FG12</accession>
<dbReference type="InterPro" id="IPR011009">
    <property type="entry name" value="Kinase-like_dom_sf"/>
</dbReference>
<dbReference type="OrthoDB" id="5401170at2759"/>
<name>A0A178FG12_TRIVO</name>
<evidence type="ECO:0008006" key="3">
    <source>
        <dbReference type="Google" id="ProtNLM"/>
    </source>
</evidence>
<sequence>MIYDWLPHLVGLGEVEEGAEVGESVAPEPSNVRSVRNTTPSFYQYLFSYLLYQAVDIAKFSQRWIVDLFDDYVATEDDGTEWKIKKKLSEGSIFYPAEYNKCGKTIAEGQATYICEQIKGESTRKEAICKIRLQGSDSKLFYIQQSVQQHDYDPVPGGYMIFIVTEKVPGISLSQFWSYDLAKREKIRGAFRECLMELLKHHGYAGDTHLGNIVYDEENDRCWIVDYKHIYVFDDGEPKVFANRDYRFWGLGYTVCEKEIW</sequence>
<evidence type="ECO:0000313" key="2">
    <source>
        <dbReference type="Proteomes" id="UP000243519"/>
    </source>
</evidence>
<dbReference type="SUPFAM" id="SSF56112">
    <property type="entry name" value="Protein kinase-like (PK-like)"/>
    <property type="match status" value="1"/>
</dbReference>
<keyword evidence="2" id="KW-1185">Reference proteome</keyword>
<comment type="caution">
    <text evidence="1">The sequence shown here is derived from an EMBL/GenBank/DDBJ whole genome shotgun (WGS) entry which is preliminary data.</text>
</comment>
<organism evidence="1 2">
    <name type="scientific">Trichophyton violaceum</name>
    <dbReference type="NCBI Taxonomy" id="34388"/>
    <lineage>
        <taxon>Eukaryota</taxon>
        <taxon>Fungi</taxon>
        <taxon>Dikarya</taxon>
        <taxon>Ascomycota</taxon>
        <taxon>Pezizomycotina</taxon>
        <taxon>Eurotiomycetes</taxon>
        <taxon>Eurotiomycetidae</taxon>
        <taxon>Onygenales</taxon>
        <taxon>Arthrodermataceae</taxon>
        <taxon>Trichophyton</taxon>
    </lineage>
</organism>
<proteinExistence type="predicted"/>
<reference evidence="1 2" key="1">
    <citation type="submission" date="2016-05" db="EMBL/GenBank/DDBJ databases">
        <title>Genome sequencing of Trichophyton violaceum CMCC(F)T3l isolated from hair.</title>
        <authorList>
            <person name="Zhan P."/>
            <person name="Tao Y."/>
            <person name="Liu W."/>
        </authorList>
    </citation>
    <scope>NUCLEOTIDE SEQUENCE [LARGE SCALE GENOMIC DNA]</scope>
    <source>
        <strain evidence="2">CMCC(F)T3l</strain>
    </source>
</reference>
<dbReference type="EMBL" id="LHPN01000006">
    <property type="protein sequence ID" value="OAL71522.1"/>
    <property type="molecule type" value="Genomic_DNA"/>
</dbReference>
<protein>
    <recommendedName>
        <fullName evidence="3">Protein kinase domain-containing protein</fullName>
    </recommendedName>
</protein>
<dbReference type="Gene3D" id="1.10.510.10">
    <property type="entry name" value="Transferase(Phosphotransferase) domain 1"/>
    <property type="match status" value="1"/>
</dbReference>
<dbReference type="Proteomes" id="UP000243519">
    <property type="component" value="Unassembled WGS sequence"/>
</dbReference>
<gene>
    <name evidence="1" type="ORF">A7D00_4424</name>
</gene>
<evidence type="ECO:0000313" key="1">
    <source>
        <dbReference type="EMBL" id="OAL71522.1"/>
    </source>
</evidence>